<evidence type="ECO:0000256" key="3">
    <source>
        <dbReference type="ARBA" id="ARBA00023136"/>
    </source>
</evidence>
<evidence type="ECO:0000256" key="4">
    <source>
        <dbReference type="ARBA" id="ARBA00023139"/>
    </source>
</evidence>
<dbReference type="InterPro" id="IPR006059">
    <property type="entry name" value="SBP"/>
</dbReference>
<dbReference type="Pfam" id="PF01547">
    <property type="entry name" value="SBP_bac_1"/>
    <property type="match status" value="1"/>
</dbReference>
<keyword evidence="2 6" id="KW-0732">Signal</keyword>
<keyword evidence="3" id="KW-0472">Membrane</keyword>
<proteinExistence type="predicted"/>
<sequence>MKKKNIAAMLVPVLLAGIATACSSGGKAGQSPDPVTSESAGAAKPKSSVFTWLAADRVEGPVRQDWEVFKELEKRTGAKIEFQAVPAASFAEKQKILIATNSVTDLMMVTNQEGREYGQEKVFLNLKDYLDQAPNIKKFFDTNPEAKAQATAADGGLYTIPQLDSYIGGKGFNQAWYVRQDLMDKYGLKAPTTLDEFYQLLKAFKQQNPESYPLTLTPPESGEMGLYGVFMKAFTGIQGYINLNPANDQFAFTGNQKGFKEALQFMNKLYSEKLLDPEYSLLTRAQYDERLISSKSFVTYYWKADVELLQSKARTASGNQQFNLDGFLPVTAPGVKNYLFSRPVVGSLGMAVSAKVKDKQAAVKLIDYLVGEEGKKLLNLGIEGKTYKIVDGKPRFMEEFGTAPYNTLRRDYGVWYPMIGFDFALPRLAWESALDEKTKKINAAYEPLVISAPRSYVKTKEEQEMEKSKLNNLTKYLDQRMAEFVMGKTPINDEKINDLIEQSKKLGLDDIVNMYNTAYKRTYGSK</sequence>
<evidence type="ECO:0000313" key="8">
    <source>
        <dbReference type="Proteomes" id="UP000658690"/>
    </source>
</evidence>
<dbReference type="EMBL" id="WHOC01000076">
    <property type="protein sequence ID" value="NOU87096.1"/>
    <property type="molecule type" value="Genomic_DNA"/>
</dbReference>
<keyword evidence="1" id="KW-1003">Cell membrane</keyword>
<dbReference type="Proteomes" id="UP000658690">
    <property type="component" value="Unassembled WGS sequence"/>
</dbReference>
<dbReference type="PANTHER" id="PTHR43649">
    <property type="entry name" value="ARABINOSE-BINDING PROTEIN-RELATED"/>
    <property type="match status" value="1"/>
</dbReference>
<keyword evidence="5" id="KW-0449">Lipoprotein</keyword>
<keyword evidence="8" id="KW-1185">Reference proteome</keyword>
<keyword evidence="4" id="KW-0564">Palmitate</keyword>
<evidence type="ECO:0000256" key="6">
    <source>
        <dbReference type="SAM" id="SignalP"/>
    </source>
</evidence>
<gene>
    <name evidence="7" type="ORF">GC102_15090</name>
</gene>
<name>A0ABX1Z4B6_9BACL</name>
<dbReference type="PANTHER" id="PTHR43649:SF33">
    <property type="entry name" value="POLYGALACTURONAN_RHAMNOGALACTURONAN-BINDING PROTEIN YTCQ"/>
    <property type="match status" value="1"/>
</dbReference>
<evidence type="ECO:0000256" key="1">
    <source>
        <dbReference type="ARBA" id="ARBA00022475"/>
    </source>
</evidence>
<protein>
    <submittedName>
        <fullName evidence="7">Extracellular solute-binding protein</fullName>
    </submittedName>
</protein>
<feature type="signal peptide" evidence="6">
    <location>
        <begin position="1"/>
        <end position="21"/>
    </location>
</feature>
<dbReference type="InterPro" id="IPR050490">
    <property type="entry name" value="Bact_solute-bd_prot1"/>
</dbReference>
<dbReference type="SUPFAM" id="SSF53850">
    <property type="entry name" value="Periplasmic binding protein-like II"/>
    <property type="match status" value="1"/>
</dbReference>
<dbReference type="Gene3D" id="3.40.190.10">
    <property type="entry name" value="Periplasmic binding protein-like II"/>
    <property type="match status" value="2"/>
</dbReference>
<reference evidence="7 8" key="1">
    <citation type="submission" date="2019-10" db="EMBL/GenBank/DDBJ databases">
        <title>Description of Paenibacillus choica sp. nov.</title>
        <authorList>
            <person name="Carlier A."/>
            <person name="Qi S."/>
        </authorList>
    </citation>
    <scope>NUCLEOTIDE SEQUENCE [LARGE SCALE GENOMIC DNA]</scope>
    <source>
        <strain evidence="7 8">LMG 31460</strain>
    </source>
</reference>
<dbReference type="RefSeq" id="WP_171690299.1">
    <property type="nucleotide sequence ID" value="NZ_WHOC01000076.1"/>
</dbReference>
<dbReference type="PROSITE" id="PS51257">
    <property type="entry name" value="PROKAR_LIPOPROTEIN"/>
    <property type="match status" value="1"/>
</dbReference>
<organism evidence="7 8">
    <name type="scientific">Paenibacillus germinis</name>
    <dbReference type="NCBI Taxonomy" id="2654979"/>
    <lineage>
        <taxon>Bacteria</taxon>
        <taxon>Bacillati</taxon>
        <taxon>Bacillota</taxon>
        <taxon>Bacilli</taxon>
        <taxon>Bacillales</taxon>
        <taxon>Paenibacillaceae</taxon>
        <taxon>Paenibacillus</taxon>
    </lineage>
</organism>
<feature type="chain" id="PRO_5046207333" evidence="6">
    <location>
        <begin position="22"/>
        <end position="526"/>
    </location>
</feature>
<evidence type="ECO:0000256" key="5">
    <source>
        <dbReference type="ARBA" id="ARBA00023288"/>
    </source>
</evidence>
<evidence type="ECO:0000256" key="2">
    <source>
        <dbReference type="ARBA" id="ARBA00022729"/>
    </source>
</evidence>
<evidence type="ECO:0000313" key="7">
    <source>
        <dbReference type="EMBL" id="NOU87096.1"/>
    </source>
</evidence>
<comment type="caution">
    <text evidence="7">The sequence shown here is derived from an EMBL/GenBank/DDBJ whole genome shotgun (WGS) entry which is preliminary data.</text>
</comment>
<accession>A0ABX1Z4B6</accession>